<comment type="subcellular location">
    <subcellularLocation>
        <location evidence="1">Cell membrane</location>
        <topology evidence="1">Multi-pass membrane protein</topology>
    </subcellularLocation>
</comment>
<keyword evidence="8" id="KW-0675">Receptor</keyword>
<keyword evidence="7 10" id="KW-0472">Membrane</keyword>
<evidence type="ECO:0000256" key="1">
    <source>
        <dbReference type="ARBA" id="ARBA00004651"/>
    </source>
</evidence>
<evidence type="ECO:0000256" key="2">
    <source>
        <dbReference type="ARBA" id="ARBA00022475"/>
    </source>
</evidence>
<comment type="caution">
    <text evidence="11">The sequence shown here is derived from an EMBL/GenBank/DDBJ whole genome shotgun (WGS) entry which is preliminary data.</text>
</comment>
<evidence type="ECO:0000256" key="5">
    <source>
        <dbReference type="ARBA" id="ARBA00022725"/>
    </source>
</evidence>
<dbReference type="GO" id="GO:0005886">
    <property type="term" value="C:plasma membrane"/>
    <property type="evidence" value="ECO:0007669"/>
    <property type="project" value="UniProtKB-SubCell"/>
</dbReference>
<dbReference type="GO" id="GO:0005549">
    <property type="term" value="F:odorant binding"/>
    <property type="evidence" value="ECO:0007669"/>
    <property type="project" value="InterPro"/>
</dbReference>
<keyword evidence="3" id="KW-0716">Sensory transduction</keyword>
<organism evidence="11 12">
    <name type="scientific">Aromia moschata</name>
    <dbReference type="NCBI Taxonomy" id="1265417"/>
    <lineage>
        <taxon>Eukaryota</taxon>
        <taxon>Metazoa</taxon>
        <taxon>Ecdysozoa</taxon>
        <taxon>Arthropoda</taxon>
        <taxon>Hexapoda</taxon>
        <taxon>Insecta</taxon>
        <taxon>Pterygota</taxon>
        <taxon>Neoptera</taxon>
        <taxon>Endopterygota</taxon>
        <taxon>Coleoptera</taxon>
        <taxon>Polyphaga</taxon>
        <taxon>Cucujiformia</taxon>
        <taxon>Chrysomeloidea</taxon>
        <taxon>Cerambycidae</taxon>
        <taxon>Cerambycinae</taxon>
        <taxon>Callichromatini</taxon>
        <taxon>Aromia</taxon>
    </lineage>
</organism>
<evidence type="ECO:0000256" key="7">
    <source>
        <dbReference type="ARBA" id="ARBA00023136"/>
    </source>
</evidence>
<dbReference type="GO" id="GO:0007165">
    <property type="term" value="P:signal transduction"/>
    <property type="evidence" value="ECO:0007669"/>
    <property type="project" value="UniProtKB-KW"/>
</dbReference>
<evidence type="ECO:0000256" key="6">
    <source>
        <dbReference type="ARBA" id="ARBA00022989"/>
    </source>
</evidence>
<evidence type="ECO:0000256" key="8">
    <source>
        <dbReference type="ARBA" id="ARBA00023170"/>
    </source>
</evidence>
<feature type="transmembrane region" description="Helical" evidence="10">
    <location>
        <begin position="6"/>
        <end position="24"/>
    </location>
</feature>
<dbReference type="PANTHER" id="PTHR21137">
    <property type="entry name" value="ODORANT RECEPTOR"/>
    <property type="match status" value="1"/>
</dbReference>
<keyword evidence="12" id="KW-1185">Reference proteome</keyword>
<reference evidence="11" key="1">
    <citation type="journal article" date="2023" name="Insect Mol. Biol.">
        <title>Genome sequencing provides insights into the evolution of gene families encoding plant cell wall-degrading enzymes in longhorned beetles.</title>
        <authorList>
            <person name="Shin N.R."/>
            <person name="Okamura Y."/>
            <person name="Kirsch R."/>
            <person name="Pauchet Y."/>
        </authorList>
    </citation>
    <scope>NUCLEOTIDE SEQUENCE</scope>
    <source>
        <strain evidence="11">AMC_N1</strain>
    </source>
</reference>
<dbReference type="InterPro" id="IPR004117">
    <property type="entry name" value="7tm6_olfct_rcpt"/>
</dbReference>
<dbReference type="Proteomes" id="UP001162162">
    <property type="component" value="Unassembled WGS sequence"/>
</dbReference>
<evidence type="ECO:0000313" key="12">
    <source>
        <dbReference type="Proteomes" id="UP001162162"/>
    </source>
</evidence>
<proteinExistence type="predicted"/>
<dbReference type="Pfam" id="PF02949">
    <property type="entry name" value="7tm_6"/>
    <property type="match status" value="1"/>
</dbReference>
<keyword evidence="6 10" id="KW-1133">Transmembrane helix</keyword>
<keyword evidence="2" id="KW-1003">Cell membrane</keyword>
<keyword evidence="9" id="KW-0807">Transducer</keyword>
<dbReference type="AlphaFoldDB" id="A0AAV8YKP7"/>
<evidence type="ECO:0000256" key="3">
    <source>
        <dbReference type="ARBA" id="ARBA00022606"/>
    </source>
</evidence>
<evidence type="ECO:0000256" key="10">
    <source>
        <dbReference type="SAM" id="Phobius"/>
    </source>
</evidence>
<keyword evidence="5" id="KW-0552">Olfaction</keyword>
<keyword evidence="4 10" id="KW-0812">Transmembrane</keyword>
<accession>A0AAV8YKP7</accession>
<name>A0AAV8YKP7_9CUCU</name>
<evidence type="ECO:0000256" key="4">
    <source>
        <dbReference type="ARBA" id="ARBA00022692"/>
    </source>
</evidence>
<protein>
    <submittedName>
        <fullName evidence="11">Uncharacterized protein</fullName>
    </submittedName>
</protein>
<evidence type="ECO:0000313" key="11">
    <source>
        <dbReference type="EMBL" id="KAJ8951762.1"/>
    </source>
</evidence>
<gene>
    <name evidence="11" type="ORF">NQ318_012613</name>
</gene>
<evidence type="ECO:0000256" key="9">
    <source>
        <dbReference type="ARBA" id="ARBA00023224"/>
    </source>
</evidence>
<dbReference type="GO" id="GO:0004984">
    <property type="term" value="F:olfactory receptor activity"/>
    <property type="evidence" value="ECO:0007669"/>
    <property type="project" value="InterPro"/>
</dbReference>
<sequence length="86" mass="9932">MTVGFAVTYLCVILLQMHFIYYYANELQLESMDIGKSIFQSNWYEQSSSCKKSFLIMMMRSQKPLEIHIGNLTTVTADLIVKLALK</sequence>
<dbReference type="EMBL" id="JAPWTK010000079">
    <property type="protein sequence ID" value="KAJ8951762.1"/>
    <property type="molecule type" value="Genomic_DNA"/>
</dbReference>
<dbReference type="PANTHER" id="PTHR21137:SF3">
    <property type="entry name" value="ODORANT RECEPTOR 30A-RELATED"/>
    <property type="match status" value="1"/>
</dbReference>